<evidence type="ECO:0000256" key="4">
    <source>
        <dbReference type="ARBA" id="ARBA00022741"/>
    </source>
</evidence>
<proteinExistence type="inferred from homology"/>
<dbReference type="Gene3D" id="3.40.50.300">
    <property type="entry name" value="P-loop containing nucleotide triphosphate hydrolases"/>
    <property type="match status" value="1"/>
</dbReference>
<sequence length="313" mass="35583">MQVIEVTDLTKRFNSNGISFAAVDQITFTVEEREIFALLGPNGAGKTTLIKILTTLLKPTSGMAKVAGFDVTKEKEKVRASIGIVFQEPALDRRLTGRENLDFHARMYGIKRGERERRVAESLKLVELEEKADIVVDKYSGGMNRRLELARGFIHHPKVLFLDEPTLGLDTQTRRRTWDYIKQLNEREGVTVVLTTHYMEEAEYLCDRVGIIDQGKIIVLDSPRKLMDLIGSDLVTLELNTPNAAAIFENLDFVTDVQAHNGFVTLKMERADLRIPTIMEHARESGLEIKSVNMRKPSLEDVFLHFTGRRIRE</sequence>
<dbReference type="GO" id="GO:0005886">
    <property type="term" value="C:plasma membrane"/>
    <property type="evidence" value="ECO:0007669"/>
    <property type="project" value="UniProtKB-SubCell"/>
</dbReference>
<dbReference type="Pfam" id="PF00005">
    <property type="entry name" value="ABC_tran"/>
    <property type="match status" value="1"/>
</dbReference>
<keyword evidence="4" id="KW-0547">Nucleotide-binding</keyword>
<gene>
    <name evidence="10" type="primary">glcV</name>
    <name evidence="10" type="ORF">LCMFKOLL_00013</name>
</gene>
<dbReference type="AlphaFoldDB" id="A0A7G9ZBI3"/>
<dbReference type="GO" id="GO:0005524">
    <property type="term" value="F:ATP binding"/>
    <property type="evidence" value="ECO:0007669"/>
    <property type="project" value="UniProtKB-KW"/>
</dbReference>
<dbReference type="GO" id="GO:0043215">
    <property type="term" value="P:daunorubicin transport"/>
    <property type="evidence" value="ECO:0007669"/>
    <property type="project" value="InterPro"/>
</dbReference>
<dbReference type="InterPro" id="IPR025302">
    <property type="entry name" value="DrrA1/2-like_C"/>
</dbReference>
<keyword evidence="7" id="KW-0472">Membrane</keyword>
<dbReference type="FunFam" id="3.40.50.300:FF:000589">
    <property type="entry name" value="ABC transporter, ATP-binding subunit"/>
    <property type="match status" value="1"/>
</dbReference>
<keyword evidence="2" id="KW-0813">Transport</keyword>
<dbReference type="PROSITE" id="PS50893">
    <property type="entry name" value="ABC_TRANSPORTER_2"/>
    <property type="match status" value="1"/>
</dbReference>
<evidence type="ECO:0000256" key="1">
    <source>
        <dbReference type="ARBA" id="ARBA00004236"/>
    </source>
</evidence>
<comment type="similarity">
    <text evidence="8">Belongs to the ABC transporter superfamily. Drug exporter-1 (DrugE1) (TC 3.A.1.105) family.</text>
</comment>
<keyword evidence="6" id="KW-1278">Translocase</keyword>
<evidence type="ECO:0000256" key="6">
    <source>
        <dbReference type="ARBA" id="ARBA00022967"/>
    </source>
</evidence>
<dbReference type="NCBIfam" id="TIGR01188">
    <property type="entry name" value="drrA"/>
    <property type="match status" value="1"/>
</dbReference>
<keyword evidence="3" id="KW-1003">Cell membrane</keyword>
<accession>A0A7G9ZBI3</accession>
<evidence type="ECO:0000256" key="5">
    <source>
        <dbReference type="ARBA" id="ARBA00022840"/>
    </source>
</evidence>
<evidence type="ECO:0000256" key="8">
    <source>
        <dbReference type="ARBA" id="ARBA00049985"/>
    </source>
</evidence>
<comment type="subcellular location">
    <subcellularLocation>
        <location evidence="1">Cell membrane</location>
    </subcellularLocation>
</comment>
<dbReference type="SUPFAM" id="SSF52540">
    <property type="entry name" value="P-loop containing nucleoside triphosphate hydrolases"/>
    <property type="match status" value="1"/>
</dbReference>
<evidence type="ECO:0000259" key="9">
    <source>
        <dbReference type="PROSITE" id="PS50893"/>
    </source>
</evidence>
<dbReference type="GO" id="GO:1900753">
    <property type="term" value="P:doxorubicin transport"/>
    <property type="evidence" value="ECO:0007669"/>
    <property type="project" value="InterPro"/>
</dbReference>
<dbReference type="InterPro" id="IPR003593">
    <property type="entry name" value="AAA+_ATPase"/>
</dbReference>
<protein>
    <submittedName>
        <fullName evidence="10">Glucose import ATP-binding protein GlcV</fullName>
    </submittedName>
</protein>
<reference evidence="10" key="1">
    <citation type="submission" date="2020-06" db="EMBL/GenBank/DDBJ databases">
        <title>Unique genomic features of the anaerobic methanotrophic archaea.</title>
        <authorList>
            <person name="Chadwick G.L."/>
            <person name="Skennerton C.T."/>
            <person name="Laso-Perez R."/>
            <person name="Leu A.O."/>
            <person name="Speth D.R."/>
            <person name="Yu H."/>
            <person name="Morgan-Lang C."/>
            <person name="Hatzenpichler R."/>
            <person name="Goudeau D."/>
            <person name="Malmstrom R."/>
            <person name="Brazelton W.J."/>
            <person name="Woyke T."/>
            <person name="Hallam S.J."/>
            <person name="Tyson G.W."/>
            <person name="Wegener G."/>
            <person name="Boetius A."/>
            <person name="Orphan V."/>
        </authorList>
    </citation>
    <scope>NUCLEOTIDE SEQUENCE</scope>
</reference>
<dbReference type="InterPro" id="IPR027417">
    <property type="entry name" value="P-loop_NTPase"/>
</dbReference>
<dbReference type="InterPro" id="IPR003439">
    <property type="entry name" value="ABC_transporter-like_ATP-bd"/>
</dbReference>
<name>A0A7G9ZBI3_9EURY</name>
<dbReference type="SMART" id="SM00382">
    <property type="entry name" value="AAA"/>
    <property type="match status" value="1"/>
</dbReference>
<dbReference type="Pfam" id="PF13732">
    <property type="entry name" value="DrrA1-3_C"/>
    <property type="match status" value="1"/>
</dbReference>
<organism evidence="10">
    <name type="scientific">Candidatus Methanophaga sp. ANME-1 ERB7</name>
    <dbReference type="NCBI Taxonomy" id="2759913"/>
    <lineage>
        <taxon>Archaea</taxon>
        <taxon>Methanobacteriati</taxon>
        <taxon>Methanobacteriota</taxon>
        <taxon>Stenosarchaea group</taxon>
        <taxon>Methanomicrobia</taxon>
        <taxon>Candidatus Methanophagales</taxon>
        <taxon>Candidatus Methanophagaceae</taxon>
        <taxon>Candidatus Methanophaga</taxon>
    </lineage>
</organism>
<dbReference type="GO" id="GO:0016887">
    <property type="term" value="F:ATP hydrolysis activity"/>
    <property type="evidence" value="ECO:0007669"/>
    <property type="project" value="InterPro"/>
</dbReference>
<dbReference type="PANTHER" id="PTHR43582:SF2">
    <property type="entry name" value="LINEARMYCIN RESISTANCE ATP-BINDING PROTEIN LNRL"/>
    <property type="match status" value="1"/>
</dbReference>
<dbReference type="EMBL" id="MT631696">
    <property type="protein sequence ID" value="QNO57617.1"/>
    <property type="molecule type" value="Genomic_DNA"/>
</dbReference>
<feature type="domain" description="ABC transporter" evidence="9">
    <location>
        <begin position="4"/>
        <end position="239"/>
    </location>
</feature>
<evidence type="ECO:0000256" key="3">
    <source>
        <dbReference type="ARBA" id="ARBA00022475"/>
    </source>
</evidence>
<evidence type="ECO:0000313" key="10">
    <source>
        <dbReference type="EMBL" id="QNO57617.1"/>
    </source>
</evidence>
<evidence type="ECO:0000256" key="7">
    <source>
        <dbReference type="ARBA" id="ARBA00023136"/>
    </source>
</evidence>
<keyword evidence="5 10" id="KW-0067">ATP-binding</keyword>
<evidence type="ECO:0000256" key="2">
    <source>
        <dbReference type="ARBA" id="ARBA00022448"/>
    </source>
</evidence>
<dbReference type="InterPro" id="IPR005894">
    <property type="entry name" value="DrrA"/>
</dbReference>
<dbReference type="PANTHER" id="PTHR43582">
    <property type="entry name" value="LINEARMYCIN RESISTANCE ATP-BINDING PROTEIN LNRL"/>
    <property type="match status" value="1"/>
</dbReference>